<feature type="compositionally biased region" description="Basic and acidic residues" evidence="4">
    <location>
        <begin position="254"/>
        <end position="297"/>
    </location>
</feature>
<dbReference type="Pfam" id="PF00400">
    <property type="entry name" value="WD40"/>
    <property type="match status" value="1"/>
</dbReference>
<dbReference type="InterPro" id="IPR001680">
    <property type="entry name" value="WD40_rpt"/>
</dbReference>
<dbReference type="SMART" id="SM00320">
    <property type="entry name" value="WD40"/>
    <property type="match status" value="3"/>
</dbReference>
<dbReference type="EMBL" id="JAHDVG010000474">
    <property type="protein sequence ID" value="KAH1178267.1"/>
    <property type="molecule type" value="Genomic_DNA"/>
</dbReference>
<dbReference type="InterPro" id="IPR036322">
    <property type="entry name" value="WD40_repeat_dom_sf"/>
</dbReference>
<dbReference type="GO" id="GO:0045503">
    <property type="term" value="F:dynein light chain binding"/>
    <property type="evidence" value="ECO:0007669"/>
    <property type="project" value="InterPro"/>
</dbReference>
<feature type="repeat" description="WD" evidence="3">
    <location>
        <begin position="800"/>
        <end position="835"/>
    </location>
</feature>
<evidence type="ECO:0000256" key="1">
    <source>
        <dbReference type="ARBA" id="ARBA00022574"/>
    </source>
</evidence>
<dbReference type="GO" id="GO:0045504">
    <property type="term" value="F:dynein heavy chain binding"/>
    <property type="evidence" value="ECO:0007669"/>
    <property type="project" value="InterPro"/>
</dbReference>
<dbReference type="InterPro" id="IPR042505">
    <property type="entry name" value="DYNC2I1"/>
</dbReference>
<dbReference type="PROSITE" id="PS50082">
    <property type="entry name" value="WD_REPEATS_2"/>
    <property type="match status" value="1"/>
</dbReference>
<dbReference type="FunFam" id="2.130.10.10:FF:000979">
    <property type="entry name" value="WD repeat domain 60"/>
    <property type="match status" value="1"/>
</dbReference>
<dbReference type="AlphaFoldDB" id="A0A9D3XE32"/>
<dbReference type="PANTHER" id="PTHR16022:SF0">
    <property type="entry name" value="CYTOPLASMIC DYNEIN 2 INTERMEDIATE CHAIN 1"/>
    <property type="match status" value="1"/>
</dbReference>
<dbReference type="GO" id="GO:0005929">
    <property type="term" value="C:cilium"/>
    <property type="evidence" value="ECO:0007669"/>
    <property type="project" value="GOC"/>
</dbReference>
<gene>
    <name evidence="5" type="ORF">KIL84_011969</name>
</gene>
<evidence type="ECO:0000256" key="3">
    <source>
        <dbReference type="PROSITE-ProRule" id="PRU00221"/>
    </source>
</evidence>
<feature type="region of interest" description="Disordered" evidence="4">
    <location>
        <begin position="541"/>
        <end position="561"/>
    </location>
</feature>
<accession>A0A9D3XE32</accession>
<dbReference type="GO" id="GO:0042073">
    <property type="term" value="P:intraciliary transport"/>
    <property type="evidence" value="ECO:0007669"/>
    <property type="project" value="InterPro"/>
</dbReference>
<dbReference type="PROSITE" id="PS00678">
    <property type="entry name" value="WD_REPEATS_1"/>
    <property type="match status" value="1"/>
</dbReference>
<feature type="compositionally biased region" description="Acidic residues" evidence="4">
    <location>
        <begin position="477"/>
        <end position="498"/>
    </location>
</feature>
<protein>
    <recommendedName>
        <fullName evidence="7">WD repeat-containing protein 60</fullName>
    </recommendedName>
</protein>
<dbReference type="InterPro" id="IPR019775">
    <property type="entry name" value="WD40_repeat_CS"/>
</dbReference>
<evidence type="ECO:0000313" key="5">
    <source>
        <dbReference type="EMBL" id="KAH1178267.1"/>
    </source>
</evidence>
<keyword evidence="6" id="KW-1185">Reference proteome</keyword>
<evidence type="ECO:0008006" key="7">
    <source>
        <dbReference type="Google" id="ProtNLM"/>
    </source>
</evidence>
<dbReference type="Proteomes" id="UP000827986">
    <property type="component" value="Unassembled WGS sequence"/>
</dbReference>
<dbReference type="InterPro" id="IPR015943">
    <property type="entry name" value="WD40/YVTN_repeat-like_dom_sf"/>
</dbReference>
<feature type="compositionally biased region" description="Basic and acidic residues" evidence="4">
    <location>
        <begin position="98"/>
        <end position="118"/>
    </location>
</feature>
<dbReference type="GO" id="GO:0005868">
    <property type="term" value="C:cytoplasmic dynein complex"/>
    <property type="evidence" value="ECO:0007669"/>
    <property type="project" value="InterPro"/>
</dbReference>
<dbReference type="Gene3D" id="2.130.10.10">
    <property type="entry name" value="YVTN repeat-like/Quinoprotein amine dehydrogenase"/>
    <property type="match status" value="2"/>
</dbReference>
<evidence type="ECO:0000256" key="4">
    <source>
        <dbReference type="SAM" id="MobiDB-lite"/>
    </source>
</evidence>
<feature type="compositionally biased region" description="Basic and acidic residues" evidence="4">
    <location>
        <begin position="320"/>
        <end position="450"/>
    </location>
</feature>
<comment type="caution">
    <text evidence="5">The sequence shown here is derived from an EMBL/GenBank/DDBJ whole genome shotgun (WGS) entry which is preliminary data.</text>
</comment>
<reference evidence="5" key="1">
    <citation type="submission" date="2021-09" db="EMBL/GenBank/DDBJ databases">
        <title>The genome of Mauremys mutica provides insights into the evolution of semi-aquatic lifestyle.</title>
        <authorList>
            <person name="Gong S."/>
            <person name="Gao Y."/>
        </authorList>
    </citation>
    <scope>NUCLEOTIDE SEQUENCE</scope>
    <source>
        <strain evidence="5">MM-2020</strain>
        <tissue evidence="5">Muscle</tissue>
    </source>
</reference>
<dbReference type="SUPFAM" id="SSF50978">
    <property type="entry name" value="WD40 repeat-like"/>
    <property type="match status" value="1"/>
</dbReference>
<feature type="region of interest" description="Disordered" evidence="4">
    <location>
        <begin position="1"/>
        <end position="42"/>
    </location>
</feature>
<name>A0A9D3XE32_9SAUR</name>
<dbReference type="FunFam" id="2.130.10.10:FF:000585">
    <property type="entry name" value="WD repeat domain 60"/>
    <property type="match status" value="1"/>
</dbReference>
<proteinExistence type="predicted"/>
<dbReference type="PANTHER" id="PTHR16022">
    <property type="entry name" value="WD REPEAT DOMAIN 60"/>
    <property type="match status" value="1"/>
</dbReference>
<feature type="compositionally biased region" description="Basic and acidic residues" evidence="4">
    <location>
        <begin position="541"/>
        <end position="556"/>
    </location>
</feature>
<keyword evidence="2" id="KW-0677">Repeat</keyword>
<evidence type="ECO:0000256" key="2">
    <source>
        <dbReference type="ARBA" id="ARBA00022737"/>
    </source>
</evidence>
<keyword evidence="1 3" id="KW-0853">WD repeat</keyword>
<feature type="region of interest" description="Disordered" evidence="4">
    <location>
        <begin position="56"/>
        <end position="509"/>
    </location>
</feature>
<organism evidence="5 6">
    <name type="scientific">Mauremys mutica</name>
    <name type="common">yellowpond turtle</name>
    <dbReference type="NCBI Taxonomy" id="74926"/>
    <lineage>
        <taxon>Eukaryota</taxon>
        <taxon>Metazoa</taxon>
        <taxon>Chordata</taxon>
        <taxon>Craniata</taxon>
        <taxon>Vertebrata</taxon>
        <taxon>Euteleostomi</taxon>
        <taxon>Archelosauria</taxon>
        <taxon>Testudinata</taxon>
        <taxon>Testudines</taxon>
        <taxon>Cryptodira</taxon>
        <taxon>Durocryptodira</taxon>
        <taxon>Testudinoidea</taxon>
        <taxon>Geoemydidae</taxon>
        <taxon>Geoemydinae</taxon>
        <taxon>Mauremys</taxon>
    </lineage>
</organism>
<evidence type="ECO:0000313" key="6">
    <source>
        <dbReference type="Proteomes" id="UP000827986"/>
    </source>
</evidence>
<sequence length="1158" mass="132664">MLDTRNPPVSPARCPSAAGKELGAPQPPMVATLRRLPPPSARARIDRSADRLLSLRGLPVARQSPTQLPRFLRPRLSPGGRGTAAGSWRGLGAARCRSAMEPEKRRTKEDTWKSDELKKHLRVSQSDSQSEDKKQKEKKLQRERETHDIVDYKGYIQKDQDKDRGKAKERTGERERFKSSERDREKLRDRERGKDHHREREREKLKKDQEKDAEKEKHITRKDKEKASDKERDRKYRRDDQKQMLIQNNLKASGGRDKEQRRRRESKDQLEQANVRDDVKEKRHTERKVKEGKKSESKNSLGEFLTKKDEEGGHRHKSHRDQEPNKDRGRSHSDKREHSVRGGKERPSKERSHELFVKDGEEKYVSRRPKEGSSIEDRERQLSENNEKRQREENEGKKRDLKNSEHKKQGKSLREEVVTSLQHERNARDKGKSIEREKKEDTSQRPHQGEHVSAWKPMQRQKSEEELEISDNYLTNYEDDFEDYEDDFDDDDDDEDNDSEARDSEERLKEIPVSKKSEIEEIQRAINAENERIGTLLPKQIQKEREKEPNVERQDSPARGSLCGMFMDFETANQRQSSQIMASKQKKRSSELLRLIDLDFSVSFSLLDLPPVNEYDMYIRNFGKTNTKQAYVQSNEDNLERDVQTDEIETLEKWTQHPGDSVLVSGGPRSSNDVSTDIVVTPKIDSQRLTNFLRSACQVIAVLLEEDRVATQPRWNLRSRQTSLSISDSCFQLNTNLPFLHGRKVSCLHVSQVQRQALLSVHGLPEKPGAIQLDRKYIVCVWNVWQPSSPQKVLVCEAEVSCCCFSPNKATLVFAGTMDGSLVVWDLREDSRMHHCMKLNETDWIFRSPTFSTDGVLSSLNHTYPVLAIEPVSTSVCKEHNYGLSHLSSQEEMSGLSFQIASMDENGTLNLWVAVELQKVDLAGSQSDLGLIPGGKVKLVHSSTVQLNSSLFPKDILCLRKPQTLNIKFLPSNPNHFIVGTDIGVVSHGARHDLRVPPKLFKPQQGGPRSIRANAVDFSPFGKPIFLVGCSDGSIRLHQMTSEHPLIQWNDSTNGQPVIALQWALTRPAVFFVLDASSTVYIWDLLENDLCPVAKQIIQSDKVMTMVVLGEPEKTNGLLGIVLAKQSGIIDIQYVKKRWALPQSEESEKLQLLLQQSL</sequence>
<feature type="compositionally biased region" description="Basic and acidic residues" evidence="4">
    <location>
        <begin position="499"/>
        <end position="509"/>
    </location>
</feature>
<feature type="compositionally biased region" description="Basic and acidic residues" evidence="4">
    <location>
        <begin position="130"/>
        <end position="242"/>
    </location>
</feature>